<dbReference type="Proteomes" id="UP000623795">
    <property type="component" value="Unassembled WGS sequence"/>
</dbReference>
<sequence length="204" mass="21383">MQAIRIAAAIRDGSSSTASGRDLPLTRRQFLKGSGILFGTLAIGTPLAALAPSPAWALELKTLDTATGETLLKFGRVLFPHPSLPDAVYAVLVKDLDAMAAADPKLALQLREGVAGLDQATGGAFAKADAAAQLVAVKAIEGSPFFATVRGKCVTSLYDNDMTWATFGYPGESWSKGGYITRGFQDLKWLPAPPESASPPPYMG</sequence>
<accession>A0ABX1PUX0</accession>
<reference evidence="1 2" key="1">
    <citation type="submission" date="2019-12" db="EMBL/GenBank/DDBJ databases">
        <title>Comparative genomics gives insights into the taxonomy of the Azoarcus-Aromatoleum group and reveals separate origins of nif in the plant-associated Azoarcus and non-plant-associated Aromatoleum sub-groups.</title>
        <authorList>
            <person name="Lafos M."/>
            <person name="Maluk M."/>
            <person name="Batista M."/>
            <person name="Junghare M."/>
            <person name="Carmona M."/>
            <person name="Faoro H."/>
            <person name="Cruz L.M."/>
            <person name="Battistoni F."/>
            <person name="De Souza E."/>
            <person name="Pedrosa F."/>
            <person name="Chen W.-M."/>
            <person name="Poole P.S."/>
            <person name="Dixon R.A."/>
            <person name="James E.K."/>
        </authorList>
    </citation>
    <scope>NUCLEOTIDE SEQUENCE [LARGE SCALE GENOMIC DNA]</scope>
    <source>
        <strain evidence="1 2">Td21</strain>
    </source>
</reference>
<proteinExistence type="predicted"/>
<gene>
    <name evidence="1" type="ORF">GPA22_05805</name>
</gene>
<keyword evidence="2" id="KW-1185">Reference proteome</keyword>
<comment type="caution">
    <text evidence="1">The sequence shown here is derived from an EMBL/GenBank/DDBJ whole genome shotgun (WGS) entry which is preliminary data.</text>
</comment>
<evidence type="ECO:0000313" key="1">
    <source>
        <dbReference type="EMBL" id="NMG43246.1"/>
    </source>
</evidence>
<evidence type="ECO:0000313" key="2">
    <source>
        <dbReference type="Proteomes" id="UP000623795"/>
    </source>
</evidence>
<organism evidence="1 2">
    <name type="scientific">Aromatoleum toluvorans</name>
    <dbReference type="NCBI Taxonomy" id="92002"/>
    <lineage>
        <taxon>Bacteria</taxon>
        <taxon>Pseudomonadati</taxon>
        <taxon>Pseudomonadota</taxon>
        <taxon>Betaproteobacteria</taxon>
        <taxon>Rhodocyclales</taxon>
        <taxon>Rhodocyclaceae</taxon>
        <taxon>Aromatoleum</taxon>
    </lineage>
</organism>
<dbReference type="PROSITE" id="PS51318">
    <property type="entry name" value="TAT"/>
    <property type="match status" value="1"/>
</dbReference>
<protein>
    <submittedName>
        <fullName evidence="1">Twin-arginine translocation signal domain-containing protein</fullName>
    </submittedName>
</protein>
<dbReference type="InterPro" id="IPR019546">
    <property type="entry name" value="TAT_signal_bac_arc"/>
</dbReference>
<dbReference type="NCBIfam" id="TIGR01409">
    <property type="entry name" value="TAT_signal_seq"/>
    <property type="match status" value="1"/>
</dbReference>
<dbReference type="InterPro" id="IPR006311">
    <property type="entry name" value="TAT_signal"/>
</dbReference>
<name>A0ABX1PUX0_9RHOO</name>
<dbReference type="RefSeq" id="WP_169255158.1">
    <property type="nucleotide sequence ID" value="NZ_WTVN01000006.1"/>
</dbReference>
<dbReference type="EMBL" id="WTVN01000006">
    <property type="protein sequence ID" value="NMG43246.1"/>
    <property type="molecule type" value="Genomic_DNA"/>
</dbReference>